<name>A0A445MDI6_ENSVE</name>
<proteinExistence type="predicted"/>
<gene>
    <name evidence="1" type="ORF">BHM03_00011928</name>
</gene>
<dbReference type="Proteomes" id="UP000290560">
    <property type="component" value="Unassembled WGS sequence"/>
</dbReference>
<sequence length="132" mass="14952">MVVGTLSDRAVYSAQRGLTSMVSYHATSLHAFSGDRVSCDTVLYGPERHEHDLHLVRVRGITHYIFSLPPPILFPISLLSRPPFSVRQTIPYRRTELCLIWYGMLVPSGTPKRTTDFGWQRSENSSNCDTAR</sequence>
<organism evidence="1">
    <name type="scientific">Ensete ventricosum</name>
    <name type="common">Abyssinian banana</name>
    <name type="synonym">Musa ensete</name>
    <dbReference type="NCBI Taxonomy" id="4639"/>
    <lineage>
        <taxon>Eukaryota</taxon>
        <taxon>Viridiplantae</taxon>
        <taxon>Streptophyta</taxon>
        <taxon>Embryophyta</taxon>
        <taxon>Tracheophyta</taxon>
        <taxon>Spermatophyta</taxon>
        <taxon>Magnoliopsida</taxon>
        <taxon>Liliopsida</taxon>
        <taxon>Zingiberales</taxon>
        <taxon>Musaceae</taxon>
        <taxon>Ensete</taxon>
    </lineage>
</organism>
<accession>A0A445MDI6</accession>
<protein>
    <submittedName>
        <fullName evidence="1">Uncharacterized protein</fullName>
    </submittedName>
</protein>
<dbReference type="EMBL" id="KV875656">
    <property type="protein sequence ID" value="RZR72284.1"/>
    <property type="molecule type" value="Genomic_DNA"/>
</dbReference>
<dbReference type="AlphaFoldDB" id="A0A445MDI6"/>
<evidence type="ECO:0000313" key="1">
    <source>
        <dbReference type="EMBL" id="RZR72284.1"/>
    </source>
</evidence>
<reference evidence="1" key="1">
    <citation type="journal article" date="2018" name="Data Brief">
        <title>Genome sequence data from 17 accessions of Ensete ventricosum, a staple food crop for millions in Ethiopia.</title>
        <authorList>
            <person name="Yemataw Z."/>
            <person name="Muzemil S."/>
            <person name="Ambachew D."/>
            <person name="Tripathi L."/>
            <person name="Tesfaye K."/>
            <person name="Chala A."/>
            <person name="Farbos A."/>
            <person name="O'Neill P."/>
            <person name="Moore K."/>
            <person name="Grant M."/>
            <person name="Studholme D.J."/>
        </authorList>
    </citation>
    <scope>NUCLEOTIDE SEQUENCE [LARGE SCALE GENOMIC DNA]</scope>
    <source>
        <tissue evidence="1">Leaf</tissue>
    </source>
</reference>